<gene>
    <name evidence="5" type="ORF">E5983_08455</name>
</gene>
<name>A0A7X3G9K2_9STRE</name>
<dbReference type="InterPro" id="IPR044055">
    <property type="entry name" value="RibLong"/>
</dbReference>
<accession>A0A7X3G9K2</accession>
<evidence type="ECO:0000259" key="4">
    <source>
        <dbReference type="Pfam" id="PF18957"/>
    </source>
</evidence>
<dbReference type="EMBL" id="WSRS01000103">
    <property type="protein sequence ID" value="MVX59656.1"/>
    <property type="molecule type" value="Genomic_DNA"/>
</dbReference>
<evidence type="ECO:0000313" key="6">
    <source>
        <dbReference type="Proteomes" id="UP000461595"/>
    </source>
</evidence>
<sequence>MKNEPFTKTVQRFSIRKYSIGVASVFLGSVLFGSGTVQAEETQSLGDQSSLRGLERGQETGVQPLVEESAVVYSAAASLDVSVSESSDLPSQAVAVKEILEEEFSTVSVLESAPVLKEGAIVKTGPEGQQTSSSVEEEASVVQPPSKTTQVSLEKEAVPQSSLGLRIANPVRERAALLAAEVPSTGLKVPIDLTVNGFTANVLDPNYIVEIYGGTYFDRFANNGNQVILRQIDWNKFKGTGFSTEYKREGNSGNYMLWFENPAFYNNIESIKLKTDSIYNVDEAFTPSKNNQVWTIPVLKRFVSFPDDPSMSSDATSFSVTITLKNGKTLSELVGNQAVTFGSTFVSGDNYDSIFNINRIVLDTLNGAWFAAEMSNYEAALADTTVDSIFSDTKNQKTESSQTHQEISELLPIVTENGQVTGFKFITRYELVKGRSVLTEPAGTIPYIVQKLPQELMNLVDTNQVHLYASNAGGTRTSQAIPLVVNQSGLVNTKDTPAISLEGVTSQQEADSKRQKLVPIFTPIIEEVKMPSVTLSGYYEPAAYTIEYNLQTPLSREAFATVIDGIAQKTGASALAETWKERGVYSGSNQATGIMRNTYSNTYMDRSILNVENKLVGSMRQADLYEIHYLNTEVQVGKSGLAPQTGQIPRGTSFKVLTNNASQVTFDNQGTATITLPETERLGETVYTVLATYPDGSTDRKVLTVNRISATKEEADSYNPSYDGASVQAGDQVVLTGKDLPATATYSVTGSGMTVDNQGRVTVVVPSDASTGSLSGSVTVRYNDGSQDVVPVAVQVTARPESERYNPSYESASVQAGNQVVLTGKDLPATATYSVTGSGMTVDNQGRVTVVVPSDASTG</sequence>
<dbReference type="OrthoDB" id="2237346at2"/>
<dbReference type="AlphaFoldDB" id="A0A7X3G9K2"/>
<dbReference type="NCBIfam" id="NF038186">
    <property type="entry name" value="YPDG_rpt"/>
    <property type="match status" value="1"/>
</dbReference>
<evidence type="ECO:0000313" key="5">
    <source>
        <dbReference type="EMBL" id="MVX59656.1"/>
    </source>
</evidence>
<feature type="domain" description="Long Rib" evidence="4">
    <location>
        <begin position="622"/>
        <end position="705"/>
    </location>
</feature>
<evidence type="ECO:0000259" key="3">
    <source>
        <dbReference type="Pfam" id="PF04650"/>
    </source>
</evidence>
<feature type="non-terminal residue" evidence="5">
    <location>
        <position position="859"/>
    </location>
</feature>
<protein>
    <submittedName>
        <fullName evidence="5">YSIRK-type signal peptide-containing protein</fullName>
    </submittedName>
</protein>
<evidence type="ECO:0000256" key="2">
    <source>
        <dbReference type="SAM" id="MobiDB-lite"/>
    </source>
</evidence>
<dbReference type="InterPro" id="IPR005877">
    <property type="entry name" value="YSIRK_signal_dom"/>
</dbReference>
<organism evidence="5 6">
    <name type="scientific">Streptococcus danieliae</name>
    <dbReference type="NCBI Taxonomy" id="747656"/>
    <lineage>
        <taxon>Bacteria</taxon>
        <taxon>Bacillati</taxon>
        <taxon>Bacillota</taxon>
        <taxon>Bacilli</taxon>
        <taxon>Lactobacillales</taxon>
        <taxon>Streptococcaceae</taxon>
        <taxon>Streptococcus</taxon>
    </lineage>
</organism>
<proteinExistence type="predicted"/>
<dbReference type="Proteomes" id="UP000461595">
    <property type="component" value="Unassembled WGS sequence"/>
</dbReference>
<comment type="caution">
    <text evidence="5">The sequence shown here is derived from an EMBL/GenBank/DDBJ whole genome shotgun (WGS) entry which is preliminary data.</text>
</comment>
<feature type="region of interest" description="Disordered" evidence="2">
    <location>
        <begin position="123"/>
        <end position="149"/>
    </location>
</feature>
<reference evidence="5 6" key="1">
    <citation type="submission" date="2019-12" db="EMBL/GenBank/DDBJ databases">
        <title>Microbes associate with the intestines of laboratory mice.</title>
        <authorList>
            <person name="Navarre W."/>
            <person name="Wong E."/>
        </authorList>
    </citation>
    <scope>NUCLEOTIDE SEQUENCE [LARGE SCALE GENOMIC DNA]</scope>
    <source>
        <strain evidence="5 6">NM51_B2-22</strain>
    </source>
</reference>
<evidence type="ECO:0000256" key="1">
    <source>
        <dbReference type="ARBA" id="ARBA00022729"/>
    </source>
</evidence>
<dbReference type="NCBIfam" id="TIGR01168">
    <property type="entry name" value="YSIRK_signal"/>
    <property type="match status" value="1"/>
</dbReference>
<feature type="domain" description="Long Rib" evidence="4">
    <location>
        <begin position="715"/>
        <end position="797"/>
    </location>
</feature>
<dbReference type="Pfam" id="PF04650">
    <property type="entry name" value="YSIRK_signal"/>
    <property type="match status" value="1"/>
</dbReference>
<keyword evidence="1" id="KW-0732">Signal</keyword>
<dbReference type="RefSeq" id="WP_160333406.1">
    <property type="nucleotide sequence ID" value="NZ_WSRS01000103.1"/>
</dbReference>
<dbReference type="Pfam" id="PF18957">
    <property type="entry name" value="RibLong"/>
    <property type="match status" value="2"/>
</dbReference>
<feature type="domain" description="YSIRK Gram-positive signal peptide" evidence="3">
    <location>
        <begin position="9"/>
        <end position="33"/>
    </location>
</feature>